<gene>
    <name evidence="6" type="primary">uhpA_1</name>
    <name evidence="6" type="ORF">NCTC13193_01058</name>
</gene>
<evidence type="ECO:0000256" key="1">
    <source>
        <dbReference type="ARBA" id="ARBA00023015"/>
    </source>
</evidence>
<dbReference type="InterPro" id="IPR036388">
    <property type="entry name" value="WH-like_DNA-bd_sf"/>
</dbReference>
<protein>
    <submittedName>
        <fullName evidence="6">Transcriptional regulatory protein uhpA</fullName>
    </submittedName>
</protein>
<organism evidence="6 7">
    <name type="scientific">Serratia fonticola</name>
    <dbReference type="NCBI Taxonomy" id="47917"/>
    <lineage>
        <taxon>Bacteria</taxon>
        <taxon>Pseudomonadati</taxon>
        <taxon>Pseudomonadota</taxon>
        <taxon>Gammaproteobacteria</taxon>
        <taxon>Enterobacterales</taxon>
        <taxon>Yersiniaceae</taxon>
        <taxon>Serratia</taxon>
    </lineage>
</organism>
<dbReference type="PROSITE" id="PS50043">
    <property type="entry name" value="HTH_LUXR_2"/>
    <property type="match status" value="1"/>
</dbReference>
<evidence type="ECO:0000313" key="7">
    <source>
        <dbReference type="Proteomes" id="UP000270487"/>
    </source>
</evidence>
<evidence type="ECO:0000256" key="2">
    <source>
        <dbReference type="ARBA" id="ARBA00023125"/>
    </source>
</evidence>
<reference evidence="6 7" key="1">
    <citation type="submission" date="2018-12" db="EMBL/GenBank/DDBJ databases">
        <authorList>
            <consortium name="Pathogen Informatics"/>
        </authorList>
    </citation>
    <scope>NUCLEOTIDE SEQUENCE [LARGE SCALE GENOMIC DNA]</scope>
    <source>
        <strain evidence="6 7">NCTC13193</strain>
    </source>
</reference>
<dbReference type="Pfam" id="PF00196">
    <property type="entry name" value="GerE"/>
    <property type="match status" value="1"/>
</dbReference>
<dbReference type="PRINTS" id="PR00038">
    <property type="entry name" value="HTHLUXR"/>
</dbReference>
<dbReference type="InterPro" id="IPR000792">
    <property type="entry name" value="Tscrpt_reg_LuxR_C"/>
</dbReference>
<name>A0A448S962_SERFO</name>
<evidence type="ECO:0000256" key="3">
    <source>
        <dbReference type="ARBA" id="ARBA00023159"/>
    </source>
</evidence>
<dbReference type="Proteomes" id="UP000270487">
    <property type="component" value="Chromosome"/>
</dbReference>
<dbReference type="InterPro" id="IPR016032">
    <property type="entry name" value="Sig_transdc_resp-reg_C-effctor"/>
</dbReference>
<keyword evidence="4" id="KW-0804">Transcription</keyword>
<feature type="domain" description="HTH luxR-type" evidence="5">
    <location>
        <begin position="120"/>
        <end position="187"/>
    </location>
</feature>
<dbReference type="Gene3D" id="1.10.10.10">
    <property type="entry name" value="Winged helix-like DNA-binding domain superfamily/Winged helix DNA-binding domain"/>
    <property type="match status" value="1"/>
</dbReference>
<accession>A0A448S962</accession>
<proteinExistence type="predicted"/>
<dbReference type="GO" id="GO:0003677">
    <property type="term" value="F:DNA binding"/>
    <property type="evidence" value="ECO:0007669"/>
    <property type="project" value="UniProtKB-KW"/>
</dbReference>
<dbReference type="SMART" id="SM00421">
    <property type="entry name" value="HTH_LUXR"/>
    <property type="match status" value="1"/>
</dbReference>
<evidence type="ECO:0000256" key="4">
    <source>
        <dbReference type="ARBA" id="ARBA00023163"/>
    </source>
</evidence>
<dbReference type="GO" id="GO:0006355">
    <property type="term" value="P:regulation of DNA-templated transcription"/>
    <property type="evidence" value="ECO:0007669"/>
    <property type="project" value="InterPro"/>
</dbReference>
<dbReference type="PANTHER" id="PTHR44688">
    <property type="entry name" value="DNA-BINDING TRANSCRIPTIONAL ACTIVATOR DEVR_DOSR"/>
    <property type="match status" value="1"/>
</dbReference>
<dbReference type="EMBL" id="LR134492">
    <property type="protein sequence ID" value="VEI64241.1"/>
    <property type="molecule type" value="Genomic_DNA"/>
</dbReference>
<keyword evidence="3" id="KW-0010">Activator</keyword>
<dbReference type="SUPFAM" id="SSF46894">
    <property type="entry name" value="C-terminal effector domain of the bipartite response regulators"/>
    <property type="match status" value="1"/>
</dbReference>
<dbReference type="AlphaFoldDB" id="A0A448S962"/>
<keyword evidence="1" id="KW-0805">Transcription regulation</keyword>
<evidence type="ECO:0000313" key="6">
    <source>
        <dbReference type="EMBL" id="VEI64241.1"/>
    </source>
</evidence>
<dbReference type="CDD" id="cd06170">
    <property type="entry name" value="LuxR_C_like"/>
    <property type="match status" value="1"/>
</dbReference>
<keyword evidence="2" id="KW-0238">DNA-binding</keyword>
<evidence type="ECO:0000259" key="5">
    <source>
        <dbReference type="PROSITE" id="PS50043"/>
    </source>
</evidence>
<sequence length="192" mass="21431">MPGKINIITDNYYFFVGLKAYLHAEGRVINQMALNELKNTSTTSFGKEDVLVFHMLNSISEMSFLIAVAKFPGKVIFLPSEMKIKFNLDFGRHIALAEDTDEDAVFNELVKVVGGELPVATFLQDSLTRREKAVLLSMIDGMNMQAIGHSLRISTKTVYTHRRNALQKLGVRNLFQACPIKTSVLNSAIFAS</sequence>
<dbReference type="PANTHER" id="PTHR44688:SF16">
    <property type="entry name" value="DNA-BINDING TRANSCRIPTIONAL ACTIVATOR DEVR_DOSR"/>
    <property type="match status" value="1"/>
</dbReference>